<dbReference type="RefSeq" id="WP_051426965.1">
    <property type="nucleotide sequence ID" value="NZ_JALU01000024.1"/>
</dbReference>
<protein>
    <submittedName>
        <fullName evidence="2">Toprim domain protein</fullName>
    </submittedName>
</protein>
<dbReference type="EMBL" id="JALU01000024">
    <property type="protein sequence ID" value="EUC51730.1"/>
    <property type="molecule type" value="Genomic_DNA"/>
</dbReference>
<organism evidence="2 3">
    <name type="scientific">Mogibacterium timidum ATCC 33093</name>
    <dbReference type="NCBI Taxonomy" id="1401079"/>
    <lineage>
        <taxon>Bacteria</taxon>
        <taxon>Bacillati</taxon>
        <taxon>Bacillota</taxon>
        <taxon>Clostridia</taxon>
        <taxon>Peptostreptococcales</taxon>
        <taxon>Anaerovoracaceae</taxon>
        <taxon>Mogibacterium</taxon>
    </lineage>
</organism>
<evidence type="ECO:0000313" key="3">
    <source>
        <dbReference type="Proteomes" id="UP000022645"/>
    </source>
</evidence>
<dbReference type="AlphaFoldDB" id="X8IPH4"/>
<dbReference type="SUPFAM" id="SSF56731">
    <property type="entry name" value="DNA primase core"/>
    <property type="match status" value="1"/>
</dbReference>
<dbReference type="SUPFAM" id="SSF57783">
    <property type="entry name" value="Zinc beta-ribbon"/>
    <property type="match status" value="1"/>
</dbReference>
<proteinExistence type="predicted"/>
<sequence>MKTDLEEIKKISITEYARQMGFTPVKIGSYYTLKEHDSVRIDPRKNIFFRNSTGDRGTVIDFVMAFKGVSCGEAIKLLCDEIELPKVYKEQDSVPQKKKELILPAKARNMKNVFAYLVKTRCINQKIVQEMVDRDMLYQDERNNCVFVSRDENGKSVFATVRGTNTDKKWVGDVSGCDYSHSFFIDNCSRNLIVTESIIDAMSMMDIKEQKGENHQEYNYLSVSGLGKSREALGYHLGKTLYDIVFLAFDNDDKGREIAKEMKKHIESINQDISVSMLIPEAAKDWNEELQKEKGCFRHEEGEILIF</sequence>
<dbReference type="Proteomes" id="UP000022645">
    <property type="component" value="Unassembled WGS sequence"/>
</dbReference>
<dbReference type="GO" id="GO:0006260">
    <property type="term" value="P:DNA replication"/>
    <property type="evidence" value="ECO:0007669"/>
    <property type="project" value="InterPro"/>
</dbReference>
<comment type="caution">
    <text evidence="2">The sequence shown here is derived from an EMBL/GenBank/DDBJ whole genome shotgun (WGS) entry which is preliminary data.</text>
</comment>
<evidence type="ECO:0000259" key="1">
    <source>
        <dbReference type="Pfam" id="PF13154"/>
    </source>
</evidence>
<dbReference type="Gene3D" id="3.90.580.10">
    <property type="entry name" value="Zinc finger, CHC2-type domain"/>
    <property type="match status" value="1"/>
</dbReference>
<evidence type="ECO:0000313" key="2">
    <source>
        <dbReference type="EMBL" id="EUC51730.1"/>
    </source>
</evidence>
<dbReference type="InterPro" id="IPR025054">
    <property type="entry name" value="DUF3991"/>
</dbReference>
<name>X8IPH4_9FIRM</name>
<feature type="domain" description="DUF3991" evidence="1">
    <location>
        <begin position="115"/>
        <end position="181"/>
    </location>
</feature>
<gene>
    <name evidence="2" type="ORF">HMPREF0581_0640</name>
</gene>
<dbReference type="CDD" id="cd00188">
    <property type="entry name" value="TOPRIM"/>
    <property type="match status" value="1"/>
</dbReference>
<dbReference type="GO" id="GO:0003677">
    <property type="term" value="F:DNA binding"/>
    <property type="evidence" value="ECO:0007669"/>
    <property type="project" value="InterPro"/>
</dbReference>
<dbReference type="GO" id="GO:0008270">
    <property type="term" value="F:zinc ion binding"/>
    <property type="evidence" value="ECO:0007669"/>
    <property type="project" value="InterPro"/>
</dbReference>
<accession>X8IPH4</accession>
<dbReference type="Gene3D" id="3.40.1360.10">
    <property type="match status" value="1"/>
</dbReference>
<dbReference type="Pfam" id="PF13154">
    <property type="entry name" value="DUF3991"/>
    <property type="match status" value="1"/>
</dbReference>
<reference evidence="2 3" key="1">
    <citation type="submission" date="2014-01" db="EMBL/GenBank/DDBJ databases">
        <authorList>
            <person name="Durkin A.S."/>
            <person name="McCorrison J."/>
            <person name="Torralba M."/>
            <person name="Gillis M."/>
            <person name="Haft D.H."/>
            <person name="Methe B."/>
            <person name="Sutton G."/>
            <person name="Nelson K.E."/>
        </authorList>
    </citation>
    <scope>NUCLEOTIDE SEQUENCE [LARGE SCALE GENOMIC DNA]</scope>
    <source>
        <strain evidence="2 3">ATCC 33093</strain>
    </source>
</reference>
<dbReference type="InterPro" id="IPR036977">
    <property type="entry name" value="DNA_primase_Znf_CHC2"/>
</dbReference>
<dbReference type="Pfam" id="PF13155">
    <property type="entry name" value="Toprim_2"/>
    <property type="match status" value="1"/>
</dbReference>